<feature type="domain" description="DNA helicase Pif1-like 2B" evidence="4">
    <location>
        <begin position="1244"/>
        <end position="1290"/>
    </location>
</feature>
<reference evidence="5 6" key="1">
    <citation type="submission" date="2024-04" db="EMBL/GenBank/DDBJ databases">
        <title>The reference genome of an endangered Asteraceae, Deinandra increscens subsp. villosa, native to the Central Coast of California.</title>
        <authorList>
            <person name="Guilliams M."/>
            <person name="Hasenstab-Lehman K."/>
            <person name="Meyer R."/>
            <person name="Mcevoy S."/>
        </authorList>
    </citation>
    <scope>NUCLEOTIDE SEQUENCE [LARGE SCALE GENOMIC DNA]</scope>
    <source>
        <tissue evidence="5">Leaf</tissue>
    </source>
</reference>
<dbReference type="Gene3D" id="3.40.50.300">
    <property type="entry name" value="P-loop containing nucleotide triphosphate hydrolases"/>
    <property type="match status" value="2"/>
</dbReference>
<dbReference type="InterPro" id="IPR049163">
    <property type="entry name" value="Pif1-like_2B_dom"/>
</dbReference>
<dbReference type="GO" id="GO:0005524">
    <property type="term" value="F:ATP binding"/>
    <property type="evidence" value="ECO:0007669"/>
    <property type="project" value="UniProtKB-KW"/>
</dbReference>
<dbReference type="SUPFAM" id="SSF52540">
    <property type="entry name" value="P-loop containing nucleoside triphosphate hydrolases"/>
    <property type="match status" value="2"/>
</dbReference>
<dbReference type="PANTHER" id="PTHR10492">
    <property type="match status" value="1"/>
</dbReference>
<proteinExistence type="inferred from homology"/>
<dbReference type="GO" id="GO:0006281">
    <property type="term" value="P:DNA repair"/>
    <property type="evidence" value="ECO:0007669"/>
    <property type="project" value="UniProtKB-KW"/>
</dbReference>
<organism evidence="5 6">
    <name type="scientific">Deinandra increscens subsp. villosa</name>
    <dbReference type="NCBI Taxonomy" id="3103831"/>
    <lineage>
        <taxon>Eukaryota</taxon>
        <taxon>Viridiplantae</taxon>
        <taxon>Streptophyta</taxon>
        <taxon>Embryophyta</taxon>
        <taxon>Tracheophyta</taxon>
        <taxon>Spermatophyta</taxon>
        <taxon>Magnoliopsida</taxon>
        <taxon>eudicotyledons</taxon>
        <taxon>Gunneridae</taxon>
        <taxon>Pentapetalae</taxon>
        <taxon>asterids</taxon>
        <taxon>campanulids</taxon>
        <taxon>Asterales</taxon>
        <taxon>Asteraceae</taxon>
        <taxon>Asteroideae</taxon>
        <taxon>Heliantheae alliance</taxon>
        <taxon>Madieae</taxon>
        <taxon>Madiinae</taxon>
        <taxon>Deinandra</taxon>
    </lineage>
</organism>
<evidence type="ECO:0000259" key="4">
    <source>
        <dbReference type="Pfam" id="PF21530"/>
    </source>
</evidence>
<evidence type="ECO:0000313" key="6">
    <source>
        <dbReference type="Proteomes" id="UP001408789"/>
    </source>
</evidence>
<comment type="cofactor">
    <cofactor evidence="1">
        <name>Mg(2+)</name>
        <dbReference type="ChEBI" id="CHEBI:18420"/>
    </cofactor>
</comment>
<dbReference type="Pfam" id="PF05970">
    <property type="entry name" value="PIF1"/>
    <property type="match status" value="1"/>
</dbReference>
<dbReference type="GO" id="GO:0006310">
    <property type="term" value="P:DNA recombination"/>
    <property type="evidence" value="ECO:0007669"/>
    <property type="project" value="UniProtKB-KW"/>
</dbReference>
<dbReference type="EC" id="5.6.2.3" evidence="1"/>
<protein>
    <recommendedName>
        <fullName evidence="1">ATP-dependent DNA helicase</fullName>
        <ecNumber evidence="1">5.6.2.3</ecNumber>
    </recommendedName>
</protein>
<evidence type="ECO:0000259" key="2">
    <source>
        <dbReference type="Pfam" id="PF05970"/>
    </source>
</evidence>
<keyword evidence="1" id="KW-0547">Nucleotide-binding</keyword>
<keyword evidence="6" id="KW-1185">Reference proteome</keyword>
<feature type="domain" description="DNA helicase Pif1-like DEAD-box helicase" evidence="2">
    <location>
        <begin position="921"/>
        <end position="1145"/>
    </location>
</feature>
<dbReference type="GO" id="GO:0043139">
    <property type="term" value="F:5'-3' DNA helicase activity"/>
    <property type="evidence" value="ECO:0007669"/>
    <property type="project" value="UniProtKB-EC"/>
</dbReference>
<keyword evidence="1" id="KW-0347">Helicase</keyword>
<keyword evidence="1" id="KW-0233">DNA recombination</keyword>
<dbReference type="InterPro" id="IPR025476">
    <property type="entry name" value="Helitron_helicase-like"/>
</dbReference>
<dbReference type="Proteomes" id="UP001408789">
    <property type="component" value="Unassembled WGS sequence"/>
</dbReference>
<feature type="domain" description="Helitron helicase-like" evidence="3">
    <location>
        <begin position="274"/>
        <end position="457"/>
    </location>
</feature>
<dbReference type="Pfam" id="PF21530">
    <property type="entry name" value="Pif1_2B_dom"/>
    <property type="match status" value="1"/>
</dbReference>
<dbReference type="InterPro" id="IPR027417">
    <property type="entry name" value="P-loop_NTPase"/>
</dbReference>
<accession>A0AAP0C5X9</accession>
<keyword evidence="1" id="KW-0227">DNA damage</keyword>
<keyword evidence="1" id="KW-0378">Hydrolase</keyword>
<keyword evidence="1" id="KW-0067">ATP-binding</keyword>
<keyword evidence="1" id="KW-0234">DNA repair</keyword>
<evidence type="ECO:0000313" key="5">
    <source>
        <dbReference type="EMBL" id="KAK9050854.1"/>
    </source>
</evidence>
<name>A0AAP0C5X9_9ASTR</name>
<dbReference type="CDD" id="cd18809">
    <property type="entry name" value="SF1_C_RecD"/>
    <property type="match status" value="1"/>
</dbReference>
<dbReference type="PANTHER" id="PTHR10492:SF93">
    <property type="entry name" value="ATP-DEPENDENT DNA HELICASE"/>
    <property type="match status" value="1"/>
</dbReference>
<dbReference type="Pfam" id="PF14214">
    <property type="entry name" value="Helitron_like_N"/>
    <property type="match status" value="1"/>
</dbReference>
<dbReference type="GO" id="GO:0000723">
    <property type="term" value="P:telomere maintenance"/>
    <property type="evidence" value="ECO:0007669"/>
    <property type="project" value="InterPro"/>
</dbReference>
<comment type="similarity">
    <text evidence="1">Belongs to the helicase family.</text>
</comment>
<dbReference type="InterPro" id="IPR010285">
    <property type="entry name" value="DNA_helicase_pif1-like_DEAD"/>
</dbReference>
<dbReference type="EMBL" id="JBCNJP010000055">
    <property type="protein sequence ID" value="KAK9050854.1"/>
    <property type="molecule type" value="Genomic_DNA"/>
</dbReference>
<evidence type="ECO:0000256" key="1">
    <source>
        <dbReference type="RuleBase" id="RU363044"/>
    </source>
</evidence>
<dbReference type="GO" id="GO:0016787">
    <property type="term" value="F:hydrolase activity"/>
    <property type="evidence" value="ECO:0007669"/>
    <property type="project" value="UniProtKB-KW"/>
</dbReference>
<gene>
    <name evidence="5" type="ORF">SSX86_030177</name>
</gene>
<comment type="caution">
    <text evidence="5">The sequence shown here is derived from an EMBL/GenBank/DDBJ whole genome shotgun (WGS) entry which is preliminary data.</text>
</comment>
<evidence type="ECO:0000259" key="3">
    <source>
        <dbReference type="Pfam" id="PF14214"/>
    </source>
</evidence>
<sequence>MWYAERSRELGDDGQPTFSSCCQGGKILLPEQLEPPQPLRHLLQSRNHDAVQFREKIRIYNSMFCYTSFGARIDHSVNNGRGVYTFRVSGQNYHLIGSLLPVEGKPPKYAQLYFYDTQNEVRNRVNVLKKDASEGDSVDPEIVSRLVEMFNTYSSIAKAFRMARDWCHDSGNRECHVRLLTHKADARQYNAPNASEIAILVTSDFGDSEEKRDIVVQMQNGSLKRISETHHLYMALQYPLLFPYGEKGFHENILYEHNSGKRGTKRKCLTMREYYCYIIHPRQNQWNTVLQGGRLFQQFLVDAYTAVEEQRLGWTRNNQSTLRVELYNNICDAVTRGDTRADAIGQRIVLPSSFTGSPRYMVNNYQNAMALCRTYGNPDLFITFTANPKWPEIESMLHSTGGHQSHEQPAIVSRVFKMKLDALMNDIMHKHIFGKTLAGIYTIEFQKRGLPHAHILVWLIADAKCKTPADIDDIISAELPSETNDPEGYRVVSKHMIHGPCGRGNHDAPCMIDGQCSKHYPKPHYSETTIDEDGYPVYRRRMNKRTATKGKHTVDNGHVVPYNRYLLLKYESHINVEWCNRSRAIKYLFKYLNKGPDRATLVIHDNVSVDGDTQKETITKVDEIANYLDCRYLSACEAVWRLFAFDIHYSYPPVMKLSFHLPGQNPVTLRDTENIEAAVHRPGIKETVFTEWFELNRVDADARQLTYAEVPSKYVWDSILKKWKKRTCRACVGRIVYCNPAAGERYYLRLLLGVVRGPRSFEEIRTVDDHVYPTYKEACYAHGLLSDDKEWTEAIKEAKLWASGHELRTLFVTMLLFCEVSSPLRVWEESWEILSEDILRTKRKLFRYPQLKLDDNQKKTYCLLEIQELLRRNGKSLDDFQDLPRPDVRLVETLDNRLIREEMAHTLLPDTIIHHQLSADLNSDQRIVYDRVIQSVYKEEGGFFFVYGPGGTGKTFLYRAILGRLRSEKIIVLAVASSGIASLLLPGGRTAHSRFVIPLEVAENSTCGIKQSTQLAELIQQARLIIWDEAPMTKRHAFEALDTTLRDIIGYKKPENKERIFGGLTVLLGGDFRQILPVIPKGKREDVVQSCINRSPLWDSCQVYRLTQSMRVKEQTSDGAIDMAKERFNKWILAIGDGIVPATKKEGEGEPTWVKIPEEFIVQYTDDPVETIISTIFPAFMEHRYDEDYLRERAILTPRNDAAAEINNCMFDKLDHPGRSYQSSDEICKASLDSLHQNDLYPTEFLNTLNFSGMPPHVLNLKVGLPVMLLRNVNPAEGLCNGTRLIITELGRFVVKARIITGSKIGNTTLIPRITLTSTKSKWPFILKRRQFPLRPCYAMTINKSQGQSLNYVGLYLPQPVFSHGQLYVALSRVTSPEGLKVLIVEENDSSLKDHTRNIVYKEAFKTVDGIQQTLNNPT</sequence>
<comment type="catalytic activity">
    <reaction evidence="1">
        <text>ATP + H2O = ADP + phosphate + H(+)</text>
        <dbReference type="Rhea" id="RHEA:13065"/>
        <dbReference type="ChEBI" id="CHEBI:15377"/>
        <dbReference type="ChEBI" id="CHEBI:15378"/>
        <dbReference type="ChEBI" id="CHEBI:30616"/>
        <dbReference type="ChEBI" id="CHEBI:43474"/>
        <dbReference type="ChEBI" id="CHEBI:456216"/>
        <dbReference type="EC" id="5.6.2.3"/>
    </reaction>
</comment>